<feature type="active site" description="Proton acceptor" evidence="13">
    <location>
        <position position="62"/>
    </location>
</feature>
<comment type="similarity">
    <text evidence="3 15">Belongs to the peptidase S11 family.</text>
</comment>
<feature type="binding site" evidence="14">
    <location>
        <position position="224"/>
    </location>
    <ligand>
        <name>substrate</name>
    </ligand>
</feature>
<keyword evidence="5 17" id="KW-0121">Carboxypeptidase</keyword>
<dbReference type="GO" id="GO:0009002">
    <property type="term" value="F:serine-type D-Ala-D-Ala carboxypeptidase activity"/>
    <property type="evidence" value="ECO:0007669"/>
    <property type="project" value="UniProtKB-EC"/>
</dbReference>
<keyword evidence="9" id="KW-0133">Cell shape</keyword>
<evidence type="ECO:0000256" key="13">
    <source>
        <dbReference type="PIRSR" id="PIRSR618044-1"/>
    </source>
</evidence>
<dbReference type="EC" id="3.4.16.4" evidence="4"/>
<evidence type="ECO:0000313" key="18">
    <source>
        <dbReference type="Proteomes" id="UP000267250"/>
    </source>
</evidence>
<dbReference type="Pfam" id="PF07943">
    <property type="entry name" value="PBP5_C"/>
    <property type="match status" value="1"/>
</dbReference>
<evidence type="ECO:0000256" key="14">
    <source>
        <dbReference type="PIRSR" id="PIRSR618044-2"/>
    </source>
</evidence>
<dbReference type="SMART" id="SM00936">
    <property type="entry name" value="PBP5_C"/>
    <property type="match status" value="1"/>
</dbReference>
<gene>
    <name evidence="17" type="ORF">BBF96_14965</name>
</gene>
<comment type="catalytic activity">
    <reaction evidence="12">
        <text>Preferential cleavage: (Ac)2-L-Lys-D-Ala-|-D-Ala. Also transpeptidation of peptidyl-alanyl moieties that are N-acyl substituents of D-alanine.</text>
        <dbReference type="EC" id="3.4.16.4"/>
    </reaction>
</comment>
<dbReference type="RefSeq" id="WP_127017936.1">
    <property type="nucleotide sequence ID" value="NZ_CP016379.1"/>
</dbReference>
<dbReference type="InterPro" id="IPR015956">
    <property type="entry name" value="Peniciliin-bd_prot_C_sf"/>
</dbReference>
<dbReference type="EMBL" id="CP016379">
    <property type="protein sequence ID" value="AZR74574.1"/>
    <property type="molecule type" value="Genomic_DNA"/>
</dbReference>
<evidence type="ECO:0000256" key="15">
    <source>
        <dbReference type="RuleBase" id="RU004016"/>
    </source>
</evidence>
<evidence type="ECO:0000256" key="6">
    <source>
        <dbReference type="ARBA" id="ARBA00022670"/>
    </source>
</evidence>
<dbReference type="InterPro" id="IPR012338">
    <property type="entry name" value="Beta-lactam/transpept-like"/>
</dbReference>
<evidence type="ECO:0000256" key="11">
    <source>
        <dbReference type="ARBA" id="ARBA00023316"/>
    </source>
</evidence>
<comment type="pathway">
    <text evidence="2">Cell wall biogenesis; peptidoglycan biosynthesis.</text>
</comment>
<keyword evidence="10" id="KW-0573">Peptidoglycan synthesis</keyword>
<dbReference type="PRINTS" id="PR00725">
    <property type="entry name" value="DADACBPTASE1"/>
</dbReference>
<dbReference type="SUPFAM" id="SSF69189">
    <property type="entry name" value="Penicillin-binding protein associated domain"/>
    <property type="match status" value="1"/>
</dbReference>
<dbReference type="PANTHER" id="PTHR21581">
    <property type="entry name" value="D-ALANYL-D-ALANINE CARBOXYPEPTIDASE"/>
    <property type="match status" value="1"/>
</dbReference>
<evidence type="ECO:0000256" key="9">
    <source>
        <dbReference type="ARBA" id="ARBA00022960"/>
    </source>
</evidence>
<evidence type="ECO:0000256" key="3">
    <source>
        <dbReference type="ARBA" id="ARBA00007164"/>
    </source>
</evidence>
<evidence type="ECO:0000256" key="5">
    <source>
        <dbReference type="ARBA" id="ARBA00022645"/>
    </source>
</evidence>
<comment type="function">
    <text evidence="1">Removes C-terminal D-alanyl residues from sugar-peptide cell wall precursors.</text>
</comment>
<evidence type="ECO:0000313" key="17">
    <source>
        <dbReference type="EMBL" id="AZR74574.1"/>
    </source>
</evidence>
<dbReference type="InterPro" id="IPR012907">
    <property type="entry name" value="Peptidase_S11_C"/>
</dbReference>
<keyword evidence="11" id="KW-0961">Cell wall biogenesis/degradation</keyword>
<evidence type="ECO:0000256" key="12">
    <source>
        <dbReference type="ARBA" id="ARBA00034000"/>
    </source>
</evidence>
<dbReference type="GO" id="GO:0006508">
    <property type="term" value="P:proteolysis"/>
    <property type="evidence" value="ECO:0007669"/>
    <property type="project" value="UniProtKB-KW"/>
</dbReference>
<sequence>MKRKLSLFISTVLLTIILGTGFVNAVEFDIPAKSAILIDAKTGQVLYEKEAHKKLPPASITKIMTLLLAMEAIERGEASLNDMVSISKRAESMGGSQIYLSTRDRLPLKTLLKAITVASANDACVAVAEYLGGTEENFVRMMNKRARELGMVNTHFVNSTGLPAENHYTTAYDISLMARELIKYKEIRKWARIWHETIQLHDGKRSITNTNTLIKSYPGIDGLKTGHTSEAGYCLVASVERDGFRLISVVMNTASEQQRNEASARLLDYGFRVFEHKVVVKENETVKDIPIQKGKKQTVDAYTAKSLQVVVFKGTSNQLRREIKPLGKSAPISKGEKVGELIVYQGEKELGRVDLLASEDVEKANIFILFFRWLWKLILDLIGQLKK</sequence>
<dbReference type="GO" id="GO:0009252">
    <property type="term" value="P:peptidoglycan biosynthetic process"/>
    <property type="evidence" value="ECO:0007669"/>
    <property type="project" value="UniProtKB-UniPathway"/>
</dbReference>
<dbReference type="UniPathway" id="UPA00219"/>
<dbReference type="Gene3D" id="3.40.710.10">
    <property type="entry name" value="DD-peptidase/beta-lactamase superfamily"/>
    <property type="match status" value="1"/>
</dbReference>
<organism evidence="17 18">
    <name type="scientific">Anoxybacter fermentans</name>
    <dbReference type="NCBI Taxonomy" id="1323375"/>
    <lineage>
        <taxon>Bacteria</taxon>
        <taxon>Bacillati</taxon>
        <taxon>Bacillota</taxon>
        <taxon>Clostridia</taxon>
        <taxon>Halanaerobiales</taxon>
        <taxon>Anoxybacter</taxon>
    </lineage>
</organism>
<evidence type="ECO:0000256" key="7">
    <source>
        <dbReference type="ARBA" id="ARBA00022729"/>
    </source>
</evidence>
<dbReference type="InterPro" id="IPR037167">
    <property type="entry name" value="Peptidase_S11_C_sf"/>
</dbReference>
<dbReference type="Pfam" id="PF00768">
    <property type="entry name" value="Peptidase_S11"/>
    <property type="match status" value="1"/>
</dbReference>
<evidence type="ECO:0000256" key="4">
    <source>
        <dbReference type="ARBA" id="ARBA00012448"/>
    </source>
</evidence>
<evidence type="ECO:0000256" key="10">
    <source>
        <dbReference type="ARBA" id="ARBA00022984"/>
    </source>
</evidence>
<dbReference type="InterPro" id="IPR018044">
    <property type="entry name" value="Peptidase_S11"/>
</dbReference>
<dbReference type="OrthoDB" id="9791132at2"/>
<keyword evidence="8" id="KW-0378">Hydrolase</keyword>
<evidence type="ECO:0000256" key="8">
    <source>
        <dbReference type="ARBA" id="ARBA00022801"/>
    </source>
</evidence>
<keyword evidence="18" id="KW-1185">Reference proteome</keyword>
<dbReference type="KEGG" id="aft:BBF96_14965"/>
<protein>
    <recommendedName>
        <fullName evidence="4">serine-type D-Ala-D-Ala carboxypeptidase</fullName>
        <ecNumber evidence="4">3.4.16.4</ecNumber>
    </recommendedName>
</protein>
<proteinExistence type="inferred from homology"/>
<reference evidence="17 18" key="1">
    <citation type="submission" date="2016-07" db="EMBL/GenBank/DDBJ databases">
        <title>Genome and transcriptome analysis of iron-reducing fermentative bacteria Anoxybacter fermentans.</title>
        <authorList>
            <person name="Zeng X."/>
            <person name="Shao Z."/>
        </authorList>
    </citation>
    <scope>NUCLEOTIDE SEQUENCE [LARGE SCALE GENOMIC DNA]</scope>
    <source>
        <strain evidence="17 18">DY22613</strain>
    </source>
</reference>
<dbReference type="Gene3D" id="2.60.410.10">
    <property type="entry name" value="D-Ala-D-Ala carboxypeptidase, C-terminal domain"/>
    <property type="match status" value="1"/>
</dbReference>
<name>A0A3Q9HSS3_9FIRM</name>
<evidence type="ECO:0000256" key="2">
    <source>
        <dbReference type="ARBA" id="ARBA00004752"/>
    </source>
</evidence>
<feature type="active site" description="Acyl-ester intermediate" evidence="13">
    <location>
        <position position="59"/>
    </location>
</feature>
<dbReference type="GO" id="GO:0008360">
    <property type="term" value="P:regulation of cell shape"/>
    <property type="evidence" value="ECO:0007669"/>
    <property type="project" value="UniProtKB-KW"/>
</dbReference>
<feature type="active site" evidence="13">
    <location>
        <position position="119"/>
    </location>
</feature>
<dbReference type="SUPFAM" id="SSF56601">
    <property type="entry name" value="beta-lactamase/transpeptidase-like"/>
    <property type="match status" value="1"/>
</dbReference>
<dbReference type="InterPro" id="IPR001967">
    <property type="entry name" value="Peptidase_S11_N"/>
</dbReference>
<dbReference type="AlphaFoldDB" id="A0A3Q9HSS3"/>
<keyword evidence="6" id="KW-0645">Protease</keyword>
<dbReference type="Proteomes" id="UP000267250">
    <property type="component" value="Chromosome"/>
</dbReference>
<evidence type="ECO:0000259" key="16">
    <source>
        <dbReference type="SMART" id="SM00936"/>
    </source>
</evidence>
<feature type="domain" description="Peptidase S11 D-Ala-D-Ala carboxypeptidase A C-terminal" evidence="16">
    <location>
        <begin position="274"/>
        <end position="363"/>
    </location>
</feature>
<evidence type="ECO:0000256" key="1">
    <source>
        <dbReference type="ARBA" id="ARBA00003217"/>
    </source>
</evidence>
<keyword evidence="7" id="KW-0732">Signal</keyword>
<accession>A0A3Q9HSS3</accession>
<dbReference type="PANTHER" id="PTHR21581:SF6">
    <property type="entry name" value="TRAFFICKING PROTEIN PARTICLE COMPLEX SUBUNIT 12"/>
    <property type="match status" value="1"/>
</dbReference>
<dbReference type="GO" id="GO:0071555">
    <property type="term" value="P:cell wall organization"/>
    <property type="evidence" value="ECO:0007669"/>
    <property type="project" value="UniProtKB-KW"/>
</dbReference>